<protein>
    <submittedName>
        <fullName evidence="1">Uncharacterized protein</fullName>
    </submittedName>
</protein>
<dbReference type="STRING" id="596327.PORUE0001_0790"/>
<sequence>MQQDKRKPPKRKYLCEELLFICKDPNFGDAVQQDKTTKAPLLPPICIVVKELGYRVIDS</sequence>
<organism evidence="1 2">
    <name type="scientific">Porphyromonas uenonis 60-3</name>
    <dbReference type="NCBI Taxonomy" id="596327"/>
    <lineage>
        <taxon>Bacteria</taxon>
        <taxon>Pseudomonadati</taxon>
        <taxon>Bacteroidota</taxon>
        <taxon>Bacteroidia</taxon>
        <taxon>Bacteroidales</taxon>
        <taxon>Porphyromonadaceae</taxon>
        <taxon>Porphyromonas</taxon>
    </lineage>
</organism>
<name>C2MAU0_9PORP</name>
<comment type="caution">
    <text evidence="1">The sequence shown here is derived from an EMBL/GenBank/DDBJ whole genome shotgun (WGS) entry which is preliminary data.</text>
</comment>
<keyword evidence="2" id="KW-1185">Reference proteome</keyword>
<reference evidence="1 2" key="1">
    <citation type="submission" date="2009-04" db="EMBL/GenBank/DDBJ databases">
        <authorList>
            <person name="Sebastian Y."/>
            <person name="Madupu R."/>
            <person name="Durkin A.S."/>
            <person name="Torralba M."/>
            <person name="Methe B."/>
            <person name="Sutton G.G."/>
            <person name="Strausberg R.L."/>
            <person name="Nelson K.E."/>
        </authorList>
    </citation>
    <scope>NUCLEOTIDE SEQUENCE [LARGE SCALE GENOMIC DNA]</scope>
    <source>
        <strain evidence="1 2">60-3</strain>
    </source>
</reference>
<dbReference type="AlphaFoldDB" id="C2MAU0"/>
<gene>
    <name evidence="1" type="ORF">PORUE0001_0790</name>
</gene>
<dbReference type="EMBL" id="ACLR01000116">
    <property type="protein sequence ID" value="EEK17162.1"/>
    <property type="molecule type" value="Genomic_DNA"/>
</dbReference>
<dbReference type="Proteomes" id="UP000003303">
    <property type="component" value="Unassembled WGS sequence"/>
</dbReference>
<evidence type="ECO:0000313" key="2">
    <source>
        <dbReference type="Proteomes" id="UP000003303"/>
    </source>
</evidence>
<evidence type="ECO:0000313" key="1">
    <source>
        <dbReference type="EMBL" id="EEK17162.1"/>
    </source>
</evidence>
<accession>C2MAU0</accession>
<proteinExistence type="predicted"/>